<keyword evidence="2" id="KW-1185">Reference proteome</keyword>
<sequence>FFGAAEKTSEQYLQYIRMKWNAKENCAFQVVTISPNQVKNLAGI</sequence>
<dbReference type="AlphaFoldDB" id="A0A8J2K5J6"/>
<feature type="non-terminal residue" evidence="1">
    <location>
        <position position="44"/>
    </location>
</feature>
<name>A0A8J2K5J6_9HEXA</name>
<gene>
    <name evidence="1" type="ORF">AFUS01_LOCUS21129</name>
</gene>
<accession>A0A8J2K5J6</accession>
<reference evidence="1" key="1">
    <citation type="submission" date="2021-06" db="EMBL/GenBank/DDBJ databases">
        <authorList>
            <person name="Hodson N. C."/>
            <person name="Mongue J. A."/>
            <person name="Jaron S. K."/>
        </authorList>
    </citation>
    <scope>NUCLEOTIDE SEQUENCE</scope>
</reference>
<evidence type="ECO:0000313" key="1">
    <source>
        <dbReference type="EMBL" id="CAG7732627.1"/>
    </source>
</evidence>
<protein>
    <submittedName>
        <fullName evidence="1">Uncharacterized protein</fullName>
    </submittedName>
</protein>
<dbReference type="EMBL" id="CAJVCH010234929">
    <property type="protein sequence ID" value="CAG7732627.1"/>
    <property type="molecule type" value="Genomic_DNA"/>
</dbReference>
<proteinExistence type="predicted"/>
<organism evidence="1 2">
    <name type="scientific">Allacma fusca</name>
    <dbReference type="NCBI Taxonomy" id="39272"/>
    <lineage>
        <taxon>Eukaryota</taxon>
        <taxon>Metazoa</taxon>
        <taxon>Ecdysozoa</taxon>
        <taxon>Arthropoda</taxon>
        <taxon>Hexapoda</taxon>
        <taxon>Collembola</taxon>
        <taxon>Symphypleona</taxon>
        <taxon>Sminthuridae</taxon>
        <taxon>Allacma</taxon>
    </lineage>
</organism>
<comment type="caution">
    <text evidence="1">The sequence shown here is derived from an EMBL/GenBank/DDBJ whole genome shotgun (WGS) entry which is preliminary data.</text>
</comment>
<evidence type="ECO:0000313" key="2">
    <source>
        <dbReference type="Proteomes" id="UP000708208"/>
    </source>
</evidence>
<dbReference type="Proteomes" id="UP000708208">
    <property type="component" value="Unassembled WGS sequence"/>
</dbReference>